<dbReference type="AlphaFoldDB" id="A0A8E2A2D3"/>
<dbReference type="EMBL" id="JACCCY010000002">
    <property type="protein sequence ID" value="NYI49563.1"/>
    <property type="molecule type" value="Genomic_DNA"/>
</dbReference>
<evidence type="ECO:0000313" key="1">
    <source>
        <dbReference type="EMBL" id="NYI49563.1"/>
    </source>
</evidence>
<keyword evidence="2" id="KW-1185">Reference proteome</keyword>
<accession>A0A8E2A2D3</accession>
<evidence type="ECO:0000313" key="2">
    <source>
        <dbReference type="Proteomes" id="UP000574332"/>
    </source>
</evidence>
<comment type="caution">
    <text evidence="1">The sequence shown here is derived from an EMBL/GenBank/DDBJ whole genome shotgun (WGS) entry which is preliminary data.</text>
</comment>
<name>A0A8E2A2D3_9PORP</name>
<gene>
    <name evidence="1" type="ORF">F5613_001641</name>
</gene>
<organism evidence="1 2">
    <name type="scientific">Macellibacteroides fermentans</name>
    <dbReference type="NCBI Taxonomy" id="879969"/>
    <lineage>
        <taxon>Bacteria</taxon>
        <taxon>Pseudomonadati</taxon>
        <taxon>Bacteroidota</taxon>
        <taxon>Bacteroidia</taxon>
        <taxon>Bacteroidales</taxon>
        <taxon>Porphyromonadaceae</taxon>
        <taxon>Macellibacteroides</taxon>
    </lineage>
</organism>
<proteinExistence type="predicted"/>
<reference evidence="1 2" key="1">
    <citation type="submission" date="2020-07" db="EMBL/GenBank/DDBJ databases">
        <title>Genomic Encyclopedia of Type Strains, Phase IV (KMG-IV): sequencing the most valuable type-strain genomes for metagenomic binning, comparative biology and taxonomic classification.</title>
        <authorList>
            <person name="Goeker M."/>
        </authorList>
    </citation>
    <scope>NUCLEOTIDE SEQUENCE [LARGE SCALE GENOMIC DNA]</scope>
    <source>
        <strain evidence="1 2">DSM 23697</strain>
    </source>
</reference>
<dbReference type="RefSeq" id="WP_179399354.1">
    <property type="nucleotide sequence ID" value="NZ_JACCCY010000002.1"/>
</dbReference>
<sequence>MNNGDVILVMKKYIIFLLATLWGFETHGQQLSIELSVEWKKEETEIYHRLNSPSTPFLKIVFNNLSNDSIYIPKIYKNKYYIPQLSIGGILGIKSSGDRIVNLIRSISLDTKCNVFIGGTGFNTVEWEVLPDSVDYYSEHGYDVINEILADVYKYVYQPKGNLTDINDLSHIITEKNIINVLKDNFVFLPPNSKYVESYSLAGFKILGGCYTFLLTGSEIKDFVHFGPTRDPQLQDWVYYDVIFPDKINNYRLYRGEFYTNKVDVTFKKSPDL</sequence>
<protein>
    <submittedName>
        <fullName evidence="1">Uncharacterized protein</fullName>
    </submittedName>
</protein>
<dbReference type="Proteomes" id="UP000574332">
    <property type="component" value="Unassembled WGS sequence"/>
</dbReference>